<feature type="transmembrane region" description="Helical" evidence="6">
    <location>
        <begin position="386"/>
        <end position="408"/>
    </location>
</feature>
<feature type="transmembrane region" description="Helical" evidence="6">
    <location>
        <begin position="255"/>
        <end position="273"/>
    </location>
</feature>
<dbReference type="AlphaFoldDB" id="A0A5C6RFV4"/>
<keyword evidence="8" id="KW-1185">Reference proteome</keyword>
<reference evidence="7 8" key="1">
    <citation type="submission" date="2019-08" db="EMBL/GenBank/DDBJ databases">
        <title>Genome of Phaeodactylibacter luteus.</title>
        <authorList>
            <person name="Bowman J.P."/>
        </authorList>
    </citation>
    <scope>NUCLEOTIDE SEQUENCE [LARGE SCALE GENOMIC DNA]</scope>
    <source>
        <strain evidence="7 8">KCTC 42180</strain>
    </source>
</reference>
<feature type="transmembrane region" description="Helical" evidence="6">
    <location>
        <begin position="114"/>
        <end position="133"/>
    </location>
</feature>
<keyword evidence="3 6" id="KW-0812">Transmembrane</keyword>
<dbReference type="OrthoDB" id="7584869at2"/>
<feature type="transmembrane region" description="Helical" evidence="6">
    <location>
        <begin position="220"/>
        <end position="243"/>
    </location>
</feature>
<dbReference type="RefSeq" id="WP_147169375.1">
    <property type="nucleotide sequence ID" value="NZ_VOOR01000068.1"/>
</dbReference>
<feature type="transmembrane region" description="Helical" evidence="6">
    <location>
        <begin position="362"/>
        <end position="380"/>
    </location>
</feature>
<evidence type="ECO:0000313" key="8">
    <source>
        <dbReference type="Proteomes" id="UP000321580"/>
    </source>
</evidence>
<evidence type="ECO:0000256" key="5">
    <source>
        <dbReference type="ARBA" id="ARBA00023136"/>
    </source>
</evidence>
<feature type="transmembrane region" description="Helical" evidence="6">
    <location>
        <begin position="294"/>
        <end position="315"/>
    </location>
</feature>
<dbReference type="EMBL" id="VOOR01000068">
    <property type="protein sequence ID" value="TXB61298.1"/>
    <property type="molecule type" value="Genomic_DNA"/>
</dbReference>
<feature type="transmembrane region" description="Helical" evidence="6">
    <location>
        <begin position="50"/>
        <end position="71"/>
    </location>
</feature>
<keyword evidence="2" id="KW-0813">Transport</keyword>
<keyword evidence="4 6" id="KW-1133">Transmembrane helix</keyword>
<gene>
    <name evidence="7" type="ORF">FRY97_19905</name>
</gene>
<dbReference type="InterPro" id="IPR011701">
    <property type="entry name" value="MFS"/>
</dbReference>
<evidence type="ECO:0000256" key="6">
    <source>
        <dbReference type="SAM" id="Phobius"/>
    </source>
</evidence>
<feature type="transmembrane region" description="Helical" evidence="6">
    <location>
        <begin position="452"/>
        <end position="471"/>
    </location>
</feature>
<organism evidence="7 8">
    <name type="scientific">Phaeodactylibacter luteus</name>
    <dbReference type="NCBI Taxonomy" id="1564516"/>
    <lineage>
        <taxon>Bacteria</taxon>
        <taxon>Pseudomonadati</taxon>
        <taxon>Bacteroidota</taxon>
        <taxon>Saprospiria</taxon>
        <taxon>Saprospirales</taxon>
        <taxon>Haliscomenobacteraceae</taxon>
        <taxon>Phaeodactylibacter</taxon>
    </lineage>
</organism>
<name>A0A5C6RFV4_9BACT</name>
<feature type="transmembrane region" description="Helical" evidence="6">
    <location>
        <begin position="12"/>
        <end position="38"/>
    </location>
</feature>
<feature type="transmembrane region" description="Helical" evidence="6">
    <location>
        <begin position="327"/>
        <end position="350"/>
    </location>
</feature>
<dbReference type="InterPro" id="IPR036259">
    <property type="entry name" value="MFS_trans_sf"/>
</dbReference>
<dbReference type="GO" id="GO:0016020">
    <property type="term" value="C:membrane"/>
    <property type="evidence" value="ECO:0007669"/>
    <property type="project" value="UniProtKB-SubCell"/>
</dbReference>
<dbReference type="Gene3D" id="1.20.1250.20">
    <property type="entry name" value="MFS general substrate transporter like domains"/>
    <property type="match status" value="2"/>
</dbReference>
<protein>
    <submittedName>
        <fullName evidence="7">SLC45 family MFS transporter</fullName>
    </submittedName>
</protein>
<feature type="transmembrane region" description="Helical" evidence="6">
    <location>
        <begin position="83"/>
        <end position="102"/>
    </location>
</feature>
<accession>A0A5C6RFV4</accession>
<comment type="subcellular location">
    <subcellularLocation>
        <location evidence="1">Membrane</location>
        <topology evidence="1">Multi-pass membrane protein</topology>
    </subcellularLocation>
</comment>
<sequence>MLDIQKRLTNGFYVILSLPATAMGFALSVQISALSFILSTQYHLEIEDIGLVWAAGPIAGIIGQVLIGVISDNVWFLNGRRRPFILIGGILAALMLLALPNIGVIAEGMGVDGILGVAIAVALTLDLAINISFNPTRSVIADVTPEGKARTKGYTWMQTISGTFGVLAYAVGAIWDNYVLIYTGAGLVLLLSVLPVFFITEPRSLKAEEGAEHDTKTPGFSALEALLAIRPLWGFLLYAVYGIVLRAMSLDIEGYLVEGICLALTLGLMAQALMKSETGKSKAEAGQIGFQKVLAAHAFTWVGVQTMFVYMFSYVQYRMPELGPTDMGRVVSISFLILNAVAAVLPATILEPLASRIGRVKTHMACIAIMAAGYAGMVFLGFTPLLIYAMMGVLGVGWAATVSLPFAIMSQKVDQAKMGLYMGLFNLSVVLPQLVASLGIGQAIGAAENKNLVFILCAASLGISALGWVLVKEEQQTE</sequence>
<evidence type="ECO:0000256" key="2">
    <source>
        <dbReference type="ARBA" id="ARBA00022448"/>
    </source>
</evidence>
<evidence type="ECO:0000313" key="7">
    <source>
        <dbReference type="EMBL" id="TXB61298.1"/>
    </source>
</evidence>
<evidence type="ECO:0000256" key="4">
    <source>
        <dbReference type="ARBA" id="ARBA00022989"/>
    </source>
</evidence>
<dbReference type="PANTHER" id="PTHR19432">
    <property type="entry name" value="SUGAR TRANSPORTER"/>
    <property type="match status" value="1"/>
</dbReference>
<comment type="caution">
    <text evidence="7">The sequence shown here is derived from an EMBL/GenBank/DDBJ whole genome shotgun (WGS) entry which is preliminary data.</text>
</comment>
<dbReference type="SUPFAM" id="SSF103473">
    <property type="entry name" value="MFS general substrate transporter"/>
    <property type="match status" value="2"/>
</dbReference>
<keyword evidence="5 6" id="KW-0472">Membrane</keyword>
<dbReference type="GO" id="GO:0008506">
    <property type="term" value="F:sucrose:proton symporter activity"/>
    <property type="evidence" value="ECO:0007669"/>
    <property type="project" value="TreeGrafter"/>
</dbReference>
<evidence type="ECO:0000256" key="1">
    <source>
        <dbReference type="ARBA" id="ARBA00004141"/>
    </source>
</evidence>
<feature type="transmembrane region" description="Helical" evidence="6">
    <location>
        <begin position="181"/>
        <end position="199"/>
    </location>
</feature>
<proteinExistence type="predicted"/>
<dbReference type="Proteomes" id="UP000321580">
    <property type="component" value="Unassembled WGS sequence"/>
</dbReference>
<evidence type="ECO:0000256" key="3">
    <source>
        <dbReference type="ARBA" id="ARBA00022692"/>
    </source>
</evidence>
<feature type="transmembrane region" description="Helical" evidence="6">
    <location>
        <begin position="420"/>
        <end position="440"/>
    </location>
</feature>
<dbReference type="PANTHER" id="PTHR19432:SF35">
    <property type="entry name" value="SOLUTE CARRIER FAMILY 45 MEMBER 3 ISOFORM X1"/>
    <property type="match status" value="1"/>
</dbReference>
<feature type="transmembrane region" description="Helical" evidence="6">
    <location>
        <begin position="154"/>
        <end position="175"/>
    </location>
</feature>
<dbReference type="Pfam" id="PF07690">
    <property type="entry name" value="MFS_1"/>
    <property type="match status" value="1"/>
</dbReference>